<dbReference type="InterPro" id="IPR008767">
    <property type="entry name" value="Phage_SPP1_head-tail_adaptor"/>
</dbReference>
<comment type="caution">
    <text evidence="1">The sequence shown here is derived from an EMBL/GenBank/DDBJ whole genome shotgun (WGS) entry which is preliminary data.</text>
</comment>
<dbReference type="RefSeq" id="WP_184242484.1">
    <property type="nucleotide sequence ID" value="NZ_JACHLR010000002.1"/>
</dbReference>
<dbReference type="Proteomes" id="UP000555448">
    <property type="component" value="Unassembled WGS sequence"/>
</dbReference>
<dbReference type="AlphaFoldDB" id="A0A7W7NVJ8"/>
<gene>
    <name evidence="1" type="ORF">HNO88_000502</name>
</gene>
<evidence type="ECO:0000313" key="2">
    <source>
        <dbReference type="Proteomes" id="UP000555448"/>
    </source>
</evidence>
<dbReference type="Pfam" id="PF05521">
    <property type="entry name" value="Phage_HCP"/>
    <property type="match status" value="1"/>
</dbReference>
<dbReference type="Gene3D" id="2.40.10.270">
    <property type="entry name" value="Bacteriophage SPP1 head-tail adaptor protein"/>
    <property type="match status" value="1"/>
</dbReference>
<name>A0A7W7NVJ8_9SPHN</name>
<sequence length="110" mass="12051">MRGAGARDHSISFHHVVTAENSMGEPVDDASYPLICKEWARVIFGRGSERRAAAIEGSDQPATFIVLANAKTRSISVGDVIVFDDAHWDIQNKSPLDRAEIEFTAVRRAA</sequence>
<accession>A0A7W7NVJ8</accession>
<reference evidence="1 2" key="1">
    <citation type="submission" date="2020-08" db="EMBL/GenBank/DDBJ databases">
        <title>Functional genomics of gut bacteria from endangered species of beetles.</title>
        <authorList>
            <person name="Carlos-Shanley C."/>
        </authorList>
    </citation>
    <scope>NUCLEOTIDE SEQUENCE [LARGE SCALE GENOMIC DNA]</scope>
    <source>
        <strain evidence="1 2">S00245</strain>
    </source>
</reference>
<evidence type="ECO:0000313" key="1">
    <source>
        <dbReference type="EMBL" id="MBB4857195.1"/>
    </source>
</evidence>
<proteinExistence type="predicted"/>
<keyword evidence="2" id="KW-1185">Reference proteome</keyword>
<dbReference type="EMBL" id="JACHLR010000002">
    <property type="protein sequence ID" value="MBB4857195.1"/>
    <property type="molecule type" value="Genomic_DNA"/>
</dbReference>
<protein>
    <recommendedName>
        <fullName evidence="3">Head-tail adaptor protein</fullName>
    </recommendedName>
</protein>
<dbReference type="InterPro" id="IPR038666">
    <property type="entry name" value="SSP1_head-tail_sf"/>
</dbReference>
<evidence type="ECO:0008006" key="3">
    <source>
        <dbReference type="Google" id="ProtNLM"/>
    </source>
</evidence>
<organism evidence="1 2">
    <name type="scientific">Novosphingobium chloroacetimidivorans</name>
    <dbReference type="NCBI Taxonomy" id="1428314"/>
    <lineage>
        <taxon>Bacteria</taxon>
        <taxon>Pseudomonadati</taxon>
        <taxon>Pseudomonadota</taxon>
        <taxon>Alphaproteobacteria</taxon>
        <taxon>Sphingomonadales</taxon>
        <taxon>Sphingomonadaceae</taxon>
        <taxon>Novosphingobium</taxon>
    </lineage>
</organism>